<evidence type="ECO:0000313" key="2">
    <source>
        <dbReference type="EMBL" id="KAJ2860540.1"/>
    </source>
</evidence>
<feature type="domain" description="Protein kinase" evidence="1">
    <location>
        <begin position="1"/>
        <end position="250"/>
    </location>
</feature>
<sequence length="250" mass="28027">MAVDLSLNNVLKDLCQLFPRGLKNSKQRDEISVLRELHAALGTAKCKAGKLQRLVCGVTVKVNDTHESTQFVLEAELDSYNRWSKTHGLTGTTHEHRVHRRMVSGPVRIPLHELRSNQEAATAVTSTMLVYVFILVLTGVLHRDISEENILAIRDKASKLLGVLIDYDNTVPRNDERNKENPGHIGTEPFMSITDVEGLDMQRTAVDDWESALVLILVLVADSSHRDELCEKLFKVELGGVVKLRKEIFA</sequence>
<evidence type="ECO:0000313" key="3">
    <source>
        <dbReference type="Proteomes" id="UP001140074"/>
    </source>
</evidence>
<keyword evidence="3" id="KW-1185">Reference proteome</keyword>
<protein>
    <recommendedName>
        <fullName evidence="1">Protein kinase domain-containing protein</fullName>
    </recommendedName>
</protein>
<dbReference type="AlphaFoldDB" id="A0A9W8M341"/>
<name>A0A9W8M341_9FUNG</name>
<organism evidence="2 3">
    <name type="scientific">Coemansia aciculifera</name>
    <dbReference type="NCBI Taxonomy" id="417176"/>
    <lineage>
        <taxon>Eukaryota</taxon>
        <taxon>Fungi</taxon>
        <taxon>Fungi incertae sedis</taxon>
        <taxon>Zoopagomycota</taxon>
        <taxon>Kickxellomycotina</taxon>
        <taxon>Kickxellomycetes</taxon>
        <taxon>Kickxellales</taxon>
        <taxon>Kickxellaceae</taxon>
        <taxon>Coemansia</taxon>
    </lineage>
</organism>
<dbReference type="Pfam" id="PF17667">
    <property type="entry name" value="Pkinase_fungal"/>
    <property type="match status" value="1"/>
</dbReference>
<dbReference type="InterPro" id="IPR000719">
    <property type="entry name" value="Prot_kinase_dom"/>
</dbReference>
<proteinExistence type="predicted"/>
<dbReference type="GO" id="GO:0005524">
    <property type="term" value="F:ATP binding"/>
    <property type="evidence" value="ECO:0007669"/>
    <property type="project" value="InterPro"/>
</dbReference>
<dbReference type="Proteomes" id="UP001140074">
    <property type="component" value="Unassembled WGS sequence"/>
</dbReference>
<reference evidence="2" key="1">
    <citation type="submission" date="2022-07" db="EMBL/GenBank/DDBJ databases">
        <title>Phylogenomic reconstructions and comparative analyses of Kickxellomycotina fungi.</title>
        <authorList>
            <person name="Reynolds N.K."/>
            <person name="Stajich J.E."/>
            <person name="Barry K."/>
            <person name="Grigoriev I.V."/>
            <person name="Crous P."/>
            <person name="Smith M.E."/>
        </authorList>
    </citation>
    <scope>NUCLEOTIDE SEQUENCE</scope>
    <source>
        <strain evidence="2">RSA 476</strain>
    </source>
</reference>
<dbReference type="SUPFAM" id="SSF56112">
    <property type="entry name" value="Protein kinase-like (PK-like)"/>
    <property type="match status" value="1"/>
</dbReference>
<accession>A0A9W8M341</accession>
<comment type="caution">
    <text evidence="2">The sequence shown here is derived from an EMBL/GenBank/DDBJ whole genome shotgun (WGS) entry which is preliminary data.</text>
</comment>
<dbReference type="EMBL" id="JANBUY010000289">
    <property type="protein sequence ID" value="KAJ2860540.1"/>
    <property type="molecule type" value="Genomic_DNA"/>
</dbReference>
<dbReference type="InterPro" id="IPR040976">
    <property type="entry name" value="Pkinase_fungal"/>
</dbReference>
<dbReference type="GO" id="GO:0004672">
    <property type="term" value="F:protein kinase activity"/>
    <property type="evidence" value="ECO:0007669"/>
    <property type="project" value="InterPro"/>
</dbReference>
<evidence type="ECO:0000259" key="1">
    <source>
        <dbReference type="PROSITE" id="PS50011"/>
    </source>
</evidence>
<dbReference type="PANTHER" id="PTHR38248">
    <property type="entry name" value="FUNK1 6"/>
    <property type="match status" value="1"/>
</dbReference>
<dbReference type="InterPro" id="IPR011009">
    <property type="entry name" value="Kinase-like_dom_sf"/>
</dbReference>
<gene>
    <name evidence="2" type="ORF">GGH94_005445</name>
</gene>
<dbReference type="PANTHER" id="PTHR38248:SF2">
    <property type="entry name" value="FUNK1 11"/>
    <property type="match status" value="1"/>
</dbReference>
<dbReference type="PROSITE" id="PS50011">
    <property type="entry name" value="PROTEIN_KINASE_DOM"/>
    <property type="match status" value="1"/>
</dbReference>